<feature type="compositionally biased region" description="Basic and acidic residues" evidence="1">
    <location>
        <begin position="168"/>
        <end position="180"/>
    </location>
</feature>
<dbReference type="STRING" id="1612149.SAMN05216324_10912"/>
<dbReference type="InterPro" id="IPR001387">
    <property type="entry name" value="Cro/C1-type_HTH"/>
</dbReference>
<feature type="domain" description="HTH cro/C1-type" evidence="2">
    <location>
        <begin position="136"/>
        <end position="162"/>
    </location>
</feature>
<dbReference type="EMBL" id="FPKW01000009">
    <property type="protein sequence ID" value="SFZ95239.1"/>
    <property type="molecule type" value="Genomic_DNA"/>
</dbReference>
<sequence>MFILGIFLLLTCSEVIHIKALYFSSEQNSYYSMRAWFHSSGIIPEMYVRILQNNSKTMEKLLYQKVFESAASIIKSAEELGQLSSFVAKAITEKYAHLKHDVVSSKTIKRGFQEFLPPELLKQFNKEDKAEDETKERKKYTPDLKTLNLLAKYLEYESFADFSSINKNKKESEEPEDKSSKITYNNNQQGEGNTNIWNMNADTVYL</sequence>
<accession>A0A1K2IS90</accession>
<name>A0A1K2IS90_9FLAO</name>
<feature type="compositionally biased region" description="Polar residues" evidence="1">
    <location>
        <begin position="183"/>
        <end position="197"/>
    </location>
</feature>
<protein>
    <recommendedName>
        <fullName evidence="2">HTH cro/C1-type domain-containing protein</fullName>
    </recommendedName>
</protein>
<dbReference type="Proteomes" id="UP000182034">
    <property type="component" value="Unassembled WGS sequence"/>
</dbReference>
<evidence type="ECO:0000313" key="3">
    <source>
        <dbReference type="EMBL" id="SFZ95239.1"/>
    </source>
</evidence>
<evidence type="ECO:0000259" key="2">
    <source>
        <dbReference type="PROSITE" id="PS50943"/>
    </source>
</evidence>
<gene>
    <name evidence="3" type="ORF">SAMN05216324_10912</name>
</gene>
<reference evidence="4" key="1">
    <citation type="submission" date="2016-10" db="EMBL/GenBank/DDBJ databases">
        <authorList>
            <person name="Varghese N."/>
            <person name="Submissions S."/>
        </authorList>
    </citation>
    <scope>NUCLEOTIDE SEQUENCE [LARGE SCALE GENOMIC DNA]</scope>
    <source>
        <strain evidence="4">SUR2</strain>
    </source>
</reference>
<feature type="region of interest" description="Disordered" evidence="1">
    <location>
        <begin position="167"/>
        <end position="197"/>
    </location>
</feature>
<evidence type="ECO:0000256" key="1">
    <source>
        <dbReference type="SAM" id="MobiDB-lite"/>
    </source>
</evidence>
<evidence type="ECO:0000313" key="4">
    <source>
        <dbReference type="Proteomes" id="UP000182034"/>
    </source>
</evidence>
<dbReference type="AlphaFoldDB" id="A0A1K2IS90"/>
<proteinExistence type="predicted"/>
<dbReference type="PROSITE" id="PS50943">
    <property type="entry name" value="HTH_CROC1"/>
    <property type="match status" value="1"/>
</dbReference>
<keyword evidence="4" id="KW-1185">Reference proteome</keyword>
<organism evidence="3 4">
    <name type="scientific">Chryseobacterium limigenitum</name>
    <dbReference type="NCBI Taxonomy" id="1612149"/>
    <lineage>
        <taxon>Bacteria</taxon>
        <taxon>Pseudomonadati</taxon>
        <taxon>Bacteroidota</taxon>
        <taxon>Flavobacteriia</taxon>
        <taxon>Flavobacteriales</taxon>
        <taxon>Weeksellaceae</taxon>
        <taxon>Chryseobacterium group</taxon>
        <taxon>Chryseobacterium</taxon>
    </lineage>
</organism>